<dbReference type="EC" id="2.4.99.12" evidence="2 7"/>
<evidence type="ECO:0000256" key="2">
    <source>
        <dbReference type="ARBA" id="ARBA00012621"/>
    </source>
</evidence>
<protein>
    <recommendedName>
        <fullName evidence="3 7">3-deoxy-D-manno-octulosonic acid transferase</fullName>
        <shortName evidence="7">Kdo transferase</shortName>
        <ecNumber evidence="2 7">2.4.99.12</ecNumber>
    </recommendedName>
    <alternativeName>
        <fullName evidence="5 7">Lipid IV(A) 3-deoxy-D-manno-octulosonic acid transferase</fullName>
    </alternativeName>
</protein>
<evidence type="ECO:0000256" key="5">
    <source>
        <dbReference type="ARBA" id="ARBA00031445"/>
    </source>
</evidence>
<keyword evidence="7" id="KW-1003">Cell membrane</keyword>
<reference evidence="9" key="2">
    <citation type="submission" date="2017-11" db="EMBL/GenBank/DDBJ databases">
        <authorList>
            <person name="Das S.K."/>
        </authorList>
    </citation>
    <scope>NUCLEOTIDE SEQUENCE</scope>
    <source>
        <strain evidence="9">S4-41</strain>
    </source>
</reference>
<dbReference type="Proteomes" id="UP001162135">
    <property type="component" value="Unassembled WGS sequence"/>
</dbReference>
<evidence type="ECO:0000313" key="10">
    <source>
        <dbReference type="Proteomes" id="UP001162135"/>
    </source>
</evidence>
<dbReference type="PANTHER" id="PTHR42755">
    <property type="entry name" value="3-DEOXY-MANNO-OCTULOSONATE CYTIDYLYLTRANSFERASE"/>
    <property type="match status" value="1"/>
</dbReference>
<comment type="caution">
    <text evidence="9">The sequence shown here is derived from an EMBL/GenBank/DDBJ whole genome shotgun (WGS) entry which is preliminary data.</text>
</comment>
<feature type="transmembrane region" description="Helical" evidence="7">
    <location>
        <begin position="12"/>
        <end position="32"/>
    </location>
</feature>
<reference evidence="9" key="1">
    <citation type="journal article" date="2015" name="Antonie Van Leeuwenhoek">
        <title>Comparative 16S rRNA signatures and multilocus sequence analysis for the genus Salinicola and description of Salinicola acroporae sp. nov., isolated from coral Acropora digitifera.</title>
        <authorList>
            <person name="Lepcha R.T."/>
            <person name="Poddar A."/>
            <person name="Schumann P."/>
            <person name="Das S.K."/>
        </authorList>
    </citation>
    <scope>NUCLEOTIDE SEQUENCE</scope>
    <source>
        <strain evidence="9">S4-41</strain>
    </source>
</reference>
<comment type="similarity">
    <text evidence="7">Belongs to the glycosyltransferase group 1 family.</text>
</comment>
<evidence type="ECO:0000256" key="3">
    <source>
        <dbReference type="ARBA" id="ARBA00019077"/>
    </source>
</evidence>
<dbReference type="NCBIfam" id="NF004388">
    <property type="entry name" value="PRK05749.1-4"/>
    <property type="match status" value="1"/>
</dbReference>
<dbReference type="RefSeq" id="WP_110715198.1">
    <property type="nucleotide sequence ID" value="NZ_PGFS01000001.1"/>
</dbReference>
<comment type="catalytic activity">
    <reaction evidence="6 7">
        <text>lipid IVA (E. coli) + CMP-3-deoxy-beta-D-manno-octulosonate = alpha-Kdo-(2-&gt;6)-lipid IVA (E. coli) + CMP + H(+)</text>
        <dbReference type="Rhea" id="RHEA:28066"/>
        <dbReference type="ChEBI" id="CHEBI:15378"/>
        <dbReference type="ChEBI" id="CHEBI:58603"/>
        <dbReference type="ChEBI" id="CHEBI:60364"/>
        <dbReference type="ChEBI" id="CHEBI:60377"/>
        <dbReference type="ChEBI" id="CHEBI:85987"/>
        <dbReference type="EC" id="2.4.99.12"/>
    </reaction>
</comment>
<keyword evidence="10" id="KW-1185">Reference proteome</keyword>
<organism evidence="9 10">
    <name type="scientific">Salinicola acroporae</name>
    <dbReference type="NCBI Taxonomy" id="1541440"/>
    <lineage>
        <taxon>Bacteria</taxon>
        <taxon>Pseudomonadati</taxon>
        <taxon>Pseudomonadota</taxon>
        <taxon>Gammaproteobacteria</taxon>
        <taxon>Oceanospirillales</taxon>
        <taxon>Halomonadaceae</taxon>
        <taxon>Salinicola</taxon>
    </lineage>
</organism>
<dbReference type="Pfam" id="PF04413">
    <property type="entry name" value="Glycos_transf_N"/>
    <property type="match status" value="1"/>
</dbReference>
<dbReference type="InterPro" id="IPR038107">
    <property type="entry name" value="Glycos_transf_N_sf"/>
</dbReference>
<name>A0ABT6I102_9GAMM</name>
<dbReference type="Gene3D" id="3.40.50.11720">
    <property type="entry name" value="3-Deoxy-D-manno-octulosonic-acid transferase, N-terminal domain"/>
    <property type="match status" value="1"/>
</dbReference>
<keyword evidence="7" id="KW-0472">Membrane</keyword>
<evidence type="ECO:0000313" key="9">
    <source>
        <dbReference type="EMBL" id="MDH4571321.1"/>
    </source>
</evidence>
<evidence type="ECO:0000256" key="6">
    <source>
        <dbReference type="ARBA" id="ARBA00049183"/>
    </source>
</evidence>
<feature type="domain" description="3-deoxy-D-manno-octulosonic-acid transferase N-terminal" evidence="8">
    <location>
        <begin position="42"/>
        <end position="216"/>
    </location>
</feature>
<gene>
    <name evidence="9" type="ORF">CUR86_01850</name>
</gene>
<evidence type="ECO:0000256" key="7">
    <source>
        <dbReference type="RuleBase" id="RU365103"/>
    </source>
</evidence>
<proteinExistence type="inferred from homology"/>
<evidence type="ECO:0000256" key="4">
    <source>
        <dbReference type="ARBA" id="ARBA00022679"/>
    </source>
</evidence>
<sequence>MRARHGLPSRLARWLYSLAAYLLSPLIWWRVWREWLPTHPRRERLGFITVEGDRPRLWLHAASVGEVVTAAPLIRSLLDDHPDHDLVVTTMTATGAERVRQAFGERVSHHFLPLDFPISARRFIARLNPRLAVIAETELWPNLLAACRRRGVPVVVANGRLSASAFRLYQRFGALSRGMLETVAWIGAKSPLDAERFVSLGAPTTRVTVTGALKFDLAVDDETVAVSRRLRASWGARPVWIAGSTHPGEDEQALIAHAALRRRFPDALLILVPRHPQRFDAVDAICRERGESVVRLGAQRPVTAETTVLLGDTMGDLMRLYGCADVAFVGGSLEPIGGHNLLEPAALGVAVVSGPYLDNLREIADTLAASEARLEVADGGALGTTLISLFEDDDRRHRLGAAGRAVVEANRGALRQTRRAVAAMLVASTNET</sequence>
<accession>A0ABT6I102</accession>
<dbReference type="GO" id="GO:0016740">
    <property type="term" value="F:transferase activity"/>
    <property type="evidence" value="ECO:0007669"/>
    <property type="project" value="UniProtKB-KW"/>
</dbReference>
<dbReference type="PANTHER" id="PTHR42755:SF1">
    <property type="entry name" value="3-DEOXY-D-MANNO-OCTULOSONIC ACID TRANSFERASE, MITOCHONDRIAL-RELATED"/>
    <property type="match status" value="1"/>
</dbReference>
<keyword evidence="7" id="KW-1133">Transmembrane helix</keyword>
<dbReference type="Gene3D" id="3.40.50.2000">
    <property type="entry name" value="Glycogen Phosphorylase B"/>
    <property type="match status" value="1"/>
</dbReference>
<dbReference type="InterPro" id="IPR007507">
    <property type="entry name" value="Glycos_transf_N"/>
</dbReference>
<evidence type="ECO:0000256" key="1">
    <source>
        <dbReference type="ARBA" id="ARBA00004713"/>
    </source>
</evidence>
<dbReference type="EMBL" id="PGFS01000001">
    <property type="protein sequence ID" value="MDH4571321.1"/>
    <property type="molecule type" value="Genomic_DNA"/>
</dbReference>
<dbReference type="SUPFAM" id="SSF53756">
    <property type="entry name" value="UDP-Glycosyltransferase/glycogen phosphorylase"/>
    <property type="match status" value="1"/>
</dbReference>
<dbReference type="InterPro" id="IPR039901">
    <property type="entry name" value="Kdotransferase"/>
</dbReference>
<keyword evidence="4 7" id="KW-0808">Transferase</keyword>
<evidence type="ECO:0000259" key="8">
    <source>
        <dbReference type="Pfam" id="PF04413"/>
    </source>
</evidence>
<comment type="function">
    <text evidence="7">Involved in lipopolysaccharide (LPS) biosynthesis. Catalyzes the transfer of 3-deoxy-D-manno-octulosonate (Kdo) residue(s) from CMP-Kdo to lipid IV(A), the tetraacyldisaccharide-1,4'-bisphosphate precursor of lipid A.</text>
</comment>
<keyword evidence="7" id="KW-0448">Lipopolysaccharide biosynthesis</keyword>
<keyword evidence="7" id="KW-0812">Transmembrane</keyword>
<comment type="pathway">
    <text evidence="1 7">Bacterial outer membrane biogenesis; LPS core biosynthesis.</text>
</comment>
<comment type="subcellular location">
    <subcellularLocation>
        <location evidence="7">Cell membrane</location>
    </subcellularLocation>
</comment>